<protein>
    <submittedName>
        <fullName evidence="1">Uncharacterized protein</fullName>
    </submittedName>
</protein>
<sequence length="395" mass="44363">MELWRTSQGGDPQPFTTAQGGSQVRYLWPPILSSPSSPQSSGPVYEVALGSRPQLLYRTAHVNLLCTRLIHDPDGGSEELYAGTARWCLNESVGLREYVQHQLDRSHAAEKDLGMQFLLCPQCDHSFPCDDKRDSPQRTARYVMEVQKHQRETRCFIRNHQSSGITENSDVVPSKIAYDVALGYRIGWDAVIERQANEIAHPKVESPVGGASESRASSTPMEIPYTSELTLSGRNEVITESKVDLEELRDKETNEYTVTRANRPQALIRRAHEGLLCKRINHLGGWCLQEMDGLAEYVKHQTSATNHVDERGKGPFLVLCPQCDEELLPDALTEDSKEGISTLQRELYTKLKAHQLISGCFSLEHPELTNDCRYDRLRSILASSGTSERNKLVCV</sequence>
<reference evidence="1 2" key="1">
    <citation type="journal article" date="2018" name="Nat. Ecol. Evol.">
        <title>Pezizomycetes genomes reveal the molecular basis of ectomycorrhizal truffle lifestyle.</title>
        <authorList>
            <person name="Murat C."/>
            <person name="Payen T."/>
            <person name="Noel B."/>
            <person name="Kuo A."/>
            <person name="Morin E."/>
            <person name="Chen J."/>
            <person name="Kohler A."/>
            <person name="Krizsan K."/>
            <person name="Balestrini R."/>
            <person name="Da Silva C."/>
            <person name="Montanini B."/>
            <person name="Hainaut M."/>
            <person name="Levati E."/>
            <person name="Barry K.W."/>
            <person name="Belfiori B."/>
            <person name="Cichocki N."/>
            <person name="Clum A."/>
            <person name="Dockter R.B."/>
            <person name="Fauchery L."/>
            <person name="Guy J."/>
            <person name="Iotti M."/>
            <person name="Le Tacon F."/>
            <person name="Lindquist E.A."/>
            <person name="Lipzen A."/>
            <person name="Malagnac F."/>
            <person name="Mello A."/>
            <person name="Molinier V."/>
            <person name="Miyauchi S."/>
            <person name="Poulain J."/>
            <person name="Riccioni C."/>
            <person name="Rubini A."/>
            <person name="Sitrit Y."/>
            <person name="Splivallo R."/>
            <person name="Traeger S."/>
            <person name="Wang M."/>
            <person name="Zifcakova L."/>
            <person name="Wipf D."/>
            <person name="Zambonelli A."/>
            <person name="Paolocci F."/>
            <person name="Nowrousian M."/>
            <person name="Ottonello S."/>
            <person name="Baldrian P."/>
            <person name="Spatafora J.W."/>
            <person name="Henrissat B."/>
            <person name="Nagy L.G."/>
            <person name="Aury J.M."/>
            <person name="Wincker P."/>
            <person name="Grigoriev I.V."/>
            <person name="Bonfante P."/>
            <person name="Martin F.M."/>
        </authorList>
    </citation>
    <scope>NUCLEOTIDE SEQUENCE [LARGE SCALE GENOMIC DNA]</scope>
    <source>
        <strain evidence="1 2">RN42</strain>
    </source>
</reference>
<dbReference type="EMBL" id="ML119775">
    <property type="protein sequence ID" value="RPA74985.1"/>
    <property type="molecule type" value="Genomic_DNA"/>
</dbReference>
<accession>A0A3N4HMC9</accession>
<evidence type="ECO:0000313" key="1">
    <source>
        <dbReference type="EMBL" id="RPA74985.1"/>
    </source>
</evidence>
<keyword evidence="2" id="KW-1185">Reference proteome</keyword>
<proteinExistence type="predicted"/>
<dbReference type="Proteomes" id="UP000275078">
    <property type="component" value="Unassembled WGS sequence"/>
</dbReference>
<evidence type="ECO:0000313" key="2">
    <source>
        <dbReference type="Proteomes" id="UP000275078"/>
    </source>
</evidence>
<dbReference type="AlphaFoldDB" id="A0A3N4HMC9"/>
<gene>
    <name evidence="1" type="ORF">BJ508DRAFT_312403</name>
</gene>
<organism evidence="1 2">
    <name type="scientific">Ascobolus immersus RN42</name>
    <dbReference type="NCBI Taxonomy" id="1160509"/>
    <lineage>
        <taxon>Eukaryota</taxon>
        <taxon>Fungi</taxon>
        <taxon>Dikarya</taxon>
        <taxon>Ascomycota</taxon>
        <taxon>Pezizomycotina</taxon>
        <taxon>Pezizomycetes</taxon>
        <taxon>Pezizales</taxon>
        <taxon>Ascobolaceae</taxon>
        <taxon>Ascobolus</taxon>
    </lineage>
</organism>
<name>A0A3N4HMC9_ASCIM</name>